<dbReference type="WBParaSite" id="PDA_v2.g8369.t1">
    <property type="protein sequence ID" value="PDA_v2.g8369.t1"/>
    <property type="gene ID" value="PDA_v2.g8369"/>
</dbReference>
<accession>A0A914QX03</accession>
<organism evidence="1 2">
    <name type="scientific">Panagrolaimus davidi</name>
    <dbReference type="NCBI Taxonomy" id="227884"/>
    <lineage>
        <taxon>Eukaryota</taxon>
        <taxon>Metazoa</taxon>
        <taxon>Ecdysozoa</taxon>
        <taxon>Nematoda</taxon>
        <taxon>Chromadorea</taxon>
        <taxon>Rhabditida</taxon>
        <taxon>Tylenchina</taxon>
        <taxon>Panagrolaimomorpha</taxon>
        <taxon>Panagrolaimoidea</taxon>
        <taxon>Panagrolaimidae</taxon>
        <taxon>Panagrolaimus</taxon>
    </lineage>
</organism>
<dbReference type="Gene3D" id="3.30.420.40">
    <property type="match status" value="1"/>
</dbReference>
<dbReference type="Proteomes" id="UP000887578">
    <property type="component" value="Unplaced"/>
</dbReference>
<dbReference type="AlphaFoldDB" id="A0A914QX03"/>
<keyword evidence="1" id="KW-1185">Reference proteome</keyword>
<reference evidence="2" key="1">
    <citation type="submission" date="2022-11" db="UniProtKB">
        <authorList>
            <consortium name="WormBaseParasite"/>
        </authorList>
    </citation>
    <scope>IDENTIFICATION</scope>
</reference>
<dbReference type="InterPro" id="IPR043129">
    <property type="entry name" value="ATPase_NBD"/>
</dbReference>
<proteinExistence type="predicted"/>
<protein>
    <submittedName>
        <fullName evidence="2">Uncharacterized protein</fullName>
    </submittedName>
</protein>
<evidence type="ECO:0000313" key="2">
    <source>
        <dbReference type="WBParaSite" id="PDA_v2.g8369.t1"/>
    </source>
</evidence>
<name>A0A914QX03_9BILA</name>
<sequence>MVLRLGRMSDGFDKPSYINFFNDGFPVIGEAAKKLALQHPSFVVYDILNLAKMANEGNIKINPKWGFKVEKDSNGILQIIFDTWRGKRKATPQFLLAILINCSLNAAKEFVGFRPTVFNIHIYDDFNFKSAEKAVIQAFKILDVQYFVKSVPEKKFIRVEKKIL</sequence>
<dbReference type="Gene3D" id="3.30.30.30">
    <property type="match status" value="1"/>
</dbReference>
<evidence type="ECO:0000313" key="1">
    <source>
        <dbReference type="Proteomes" id="UP000887578"/>
    </source>
</evidence>
<dbReference type="SUPFAM" id="SSF53067">
    <property type="entry name" value="Actin-like ATPase domain"/>
    <property type="match status" value="1"/>
</dbReference>